<dbReference type="AlphaFoldDB" id="A0A2U3EN86"/>
<evidence type="ECO:0000313" key="3">
    <source>
        <dbReference type="Proteomes" id="UP000245956"/>
    </source>
</evidence>
<sequence>MPPRHGHLDSIHTRGLEQKTSAGTCSPTLTPRSCSWAILPGRRAILVVGPWPEHDWQATQQSTPVDDRPPPVRDKVCEYTAKGRKTQVNADTAAAPTSFRVSWKCVSMLRHTADFSPPGPTTVKRKRASKQNDAVATPEGLHRLSVVSGRAGPRPSCASEQHSGTQRAATADEGRDVLWRLAELQNGPSTTILAASTTTHHRQTSSLTTLISINHDMKSPDPLHPNARRINHHARSSALQKPHDVALTRRHALATQLGMGVFALLPTDSIEATTKQEKRSESADSKSKEGKGIDRLPGRQAVAKSRTRRPPTHARHALASGSTAVTCTRRLCRYQRRGSKTASSTPNSAFLLTASTEATAKQEAKRVDRQQEQTRGRSGGLSIAVQPRTAGYRQQQGRASITLDKSVSTDGTKERFFPTRNRTSRLH</sequence>
<feature type="compositionally biased region" description="Basic residues" evidence="1">
    <location>
        <begin position="305"/>
        <end position="316"/>
    </location>
</feature>
<gene>
    <name evidence="2" type="ORF">PCL_06626</name>
</gene>
<accession>A0A2U3EN86</accession>
<proteinExistence type="predicted"/>
<evidence type="ECO:0000313" key="2">
    <source>
        <dbReference type="EMBL" id="PWI75968.1"/>
    </source>
</evidence>
<dbReference type="EMBL" id="LCWV01000002">
    <property type="protein sequence ID" value="PWI75968.1"/>
    <property type="molecule type" value="Genomic_DNA"/>
</dbReference>
<feature type="compositionally biased region" description="Basic and acidic residues" evidence="1">
    <location>
        <begin position="1"/>
        <end position="17"/>
    </location>
</feature>
<evidence type="ECO:0000256" key="1">
    <source>
        <dbReference type="SAM" id="MobiDB-lite"/>
    </source>
</evidence>
<protein>
    <submittedName>
        <fullName evidence="2">Uncharacterized protein</fullName>
    </submittedName>
</protein>
<feature type="compositionally biased region" description="Basic and acidic residues" evidence="1">
    <location>
        <begin position="360"/>
        <end position="375"/>
    </location>
</feature>
<feature type="compositionally biased region" description="Polar residues" evidence="1">
    <location>
        <begin position="392"/>
        <end position="410"/>
    </location>
</feature>
<feature type="region of interest" description="Disordered" evidence="1">
    <location>
        <begin position="1"/>
        <end position="25"/>
    </location>
</feature>
<feature type="compositionally biased region" description="Polar residues" evidence="1">
    <location>
        <begin position="158"/>
        <end position="168"/>
    </location>
</feature>
<dbReference type="Proteomes" id="UP000245956">
    <property type="component" value="Unassembled WGS sequence"/>
</dbReference>
<reference evidence="2 3" key="1">
    <citation type="journal article" date="2016" name="Front. Microbiol.">
        <title>Genome and transcriptome sequences reveal the specific parasitism of the nematophagous Purpureocillium lilacinum 36-1.</title>
        <authorList>
            <person name="Xie J."/>
            <person name="Li S."/>
            <person name="Mo C."/>
            <person name="Xiao X."/>
            <person name="Peng D."/>
            <person name="Wang G."/>
            <person name="Xiao Y."/>
        </authorList>
    </citation>
    <scope>NUCLEOTIDE SEQUENCE [LARGE SCALE GENOMIC DNA]</scope>
    <source>
        <strain evidence="2 3">36-1</strain>
    </source>
</reference>
<feature type="compositionally biased region" description="Basic and acidic residues" evidence="1">
    <location>
        <begin position="274"/>
        <end position="297"/>
    </location>
</feature>
<feature type="region of interest" description="Disordered" evidence="1">
    <location>
        <begin position="359"/>
        <end position="427"/>
    </location>
</feature>
<organism evidence="2 3">
    <name type="scientific">Purpureocillium lilacinum</name>
    <name type="common">Paecilomyces lilacinus</name>
    <dbReference type="NCBI Taxonomy" id="33203"/>
    <lineage>
        <taxon>Eukaryota</taxon>
        <taxon>Fungi</taxon>
        <taxon>Dikarya</taxon>
        <taxon>Ascomycota</taxon>
        <taxon>Pezizomycotina</taxon>
        <taxon>Sordariomycetes</taxon>
        <taxon>Hypocreomycetidae</taxon>
        <taxon>Hypocreales</taxon>
        <taxon>Ophiocordycipitaceae</taxon>
        <taxon>Purpureocillium</taxon>
    </lineage>
</organism>
<feature type="region of interest" description="Disordered" evidence="1">
    <location>
        <begin position="273"/>
        <end position="322"/>
    </location>
</feature>
<name>A0A2U3EN86_PURLI</name>
<comment type="caution">
    <text evidence="2">The sequence shown here is derived from an EMBL/GenBank/DDBJ whole genome shotgun (WGS) entry which is preliminary data.</text>
</comment>
<feature type="region of interest" description="Disordered" evidence="1">
    <location>
        <begin position="115"/>
        <end position="171"/>
    </location>
</feature>